<dbReference type="CDD" id="cd00408">
    <property type="entry name" value="DHDPS-like"/>
    <property type="match status" value="1"/>
</dbReference>
<evidence type="ECO:0000313" key="3">
    <source>
        <dbReference type="EMBL" id="SEF69436.1"/>
    </source>
</evidence>
<name>A0A1H5U320_9BACT</name>
<dbReference type="Gene3D" id="3.20.20.70">
    <property type="entry name" value="Aldolase class I"/>
    <property type="match status" value="1"/>
</dbReference>
<evidence type="ECO:0000256" key="1">
    <source>
        <dbReference type="ARBA" id="ARBA00007592"/>
    </source>
</evidence>
<dbReference type="RefSeq" id="WP_103931724.1">
    <property type="nucleotide sequence ID" value="NZ_FNVA01000001.1"/>
</dbReference>
<evidence type="ECO:0000313" key="4">
    <source>
        <dbReference type="Proteomes" id="UP000236728"/>
    </source>
</evidence>
<accession>A0A1H5U320</accession>
<proteinExistence type="inferred from homology"/>
<dbReference type="PANTHER" id="PTHR12128">
    <property type="entry name" value="DIHYDRODIPICOLINATE SYNTHASE"/>
    <property type="match status" value="1"/>
</dbReference>
<dbReference type="Proteomes" id="UP000236728">
    <property type="component" value="Unassembled WGS sequence"/>
</dbReference>
<dbReference type="OrthoDB" id="9782828at2"/>
<dbReference type="InterPro" id="IPR002220">
    <property type="entry name" value="DapA-like"/>
</dbReference>
<evidence type="ECO:0000256" key="2">
    <source>
        <dbReference type="ARBA" id="ARBA00023239"/>
    </source>
</evidence>
<dbReference type="PANTHER" id="PTHR12128:SF66">
    <property type="entry name" value="4-HYDROXY-2-OXOGLUTARATE ALDOLASE, MITOCHONDRIAL"/>
    <property type="match status" value="1"/>
</dbReference>
<dbReference type="GO" id="GO:0008840">
    <property type="term" value="F:4-hydroxy-tetrahydrodipicolinate synthase activity"/>
    <property type="evidence" value="ECO:0007669"/>
    <property type="project" value="TreeGrafter"/>
</dbReference>
<keyword evidence="2 3" id="KW-0456">Lyase</keyword>
<dbReference type="SMART" id="SM01130">
    <property type="entry name" value="DHDPS"/>
    <property type="match status" value="1"/>
</dbReference>
<sequence length="345" mass="35847">MLISGIHVPLTAPFYLDQRSYLRKLEHNVRRYSLTPASALVAFAPGSEGDGLSDNEIAESLASIVECAAKEKVLVAGLPRTSVRSALAIAVQAEAAGFDAVLVSAPLDAASLKQEERLVWFRAIADGSPLPVMLYSDANIGATLSVAEAAALAHHPNVLGLYDAALTVDRFAAITAAAQIRRDVTVTTIFEPVTRRMLRVEPVQTNLVTIGEVGGTAVAVAPAAPAIKTRTRAVGFQIIAAGRITGAVELLQAGVPGLMPSLAASAPQGCHEVFAAFKDGDPALAALKAARLASVDDAATALGIAAIKYGCDLNGYYGGPPRLPRVPLTASDKELVERALGSVRN</sequence>
<dbReference type="SUPFAM" id="SSF51569">
    <property type="entry name" value="Aldolase"/>
    <property type="match status" value="2"/>
</dbReference>
<dbReference type="InterPro" id="IPR013785">
    <property type="entry name" value="Aldolase_TIM"/>
</dbReference>
<comment type="similarity">
    <text evidence="1">Belongs to the DapA family.</text>
</comment>
<keyword evidence="4" id="KW-1185">Reference proteome</keyword>
<dbReference type="EMBL" id="FNVA01000001">
    <property type="protein sequence ID" value="SEF69436.1"/>
    <property type="molecule type" value="Genomic_DNA"/>
</dbReference>
<dbReference type="AlphaFoldDB" id="A0A1H5U320"/>
<organism evidence="3 4">
    <name type="scientific">Bryocella elongata</name>
    <dbReference type="NCBI Taxonomy" id="863522"/>
    <lineage>
        <taxon>Bacteria</taxon>
        <taxon>Pseudomonadati</taxon>
        <taxon>Acidobacteriota</taxon>
        <taxon>Terriglobia</taxon>
        <taxon>Terriglobales</taxon>
        <taxon>Acidobacteriaceae</taxon>
        <taxon>Bryocella</taxon>
    </lineage>
</organism>
<reference evidence="3 4" key="1">
    <citation type="submission" date="2016-10" db="EMBL/GenBank/DDBJ databases">
        <authorList>
            <person name="de Groot N.N."/>
        </authorList>
    </citation>
    <scope>NUCLEOTIDE SEQUENCE [LARGE SCALE GENOMIC DNA]</scope>
    <source>
        <strain evidence="3 4">DSM 22489</strain>
    </source>
</reference>
<dbReference type="Pfam" id="PF00701">
    <property type="entry name" value="DHDPS"/>
    <property type="match status" value="1"/>
</dbReference>
<protein>
    <submittedName>
        <fullName evidence="3">Dihydrodipicolinate synthase/N-acetylneuraminate lyase</fullName>
    </submittedName>
</protein>
<gene>
    <name evidence="3" type="ORF">SAMN05421819_0848</name>
</gene>